<feature type="compositionally biased region" description="Acidic residues" evidence="1">
    <location>
        <begin position="27"/>
        <end position="36"/>
    </location>
</feature>
<dbReference type="Proteomes" id="UP000032180">
    <property type="component" value="Chromosome 2"/>
</dbReference>
<keyword evidence="4" id="KW-1185">Reference proteome</keyword>
<protein>
    <recommendedName>
        <fullName evidence="2">TRF2/HOY1 PH-like domain-containing protein</fullName>
    </recommendedName>
</protein>
<dbReference type="STRING" id="77586.A0A0D9VM31"/>
<reference evidence="3" key="3">
    <citation type="submission" date="2015-04" db="UniProtKB">
        <authorList>
            <consortium name="EnsemblPlants"/>
        </authorList>
    </citation>
    <scope>IDENTIFICATION</scope>
</reference>
<feature type="region of interest" description="Disordered" evidence="1">
    <location>
        <begin position="1"/>
        <end position="39"/>
    </location>
</feature>
<sequence>MGWLQDQVLGKRPATPSPSPAMFKIEMEEEEEEDVDGDLHSHKRVKELHVPPPSSSQDMQILDESSPLGLRLRKSPSFVKLVQMCLDIENAKKKESKSRPCERVKASNFPANYLKIGTWEYTSQYEGDLVAKCYFAKNKLVWEVLDAGLKRKIEIQWSNITALKATCPENGIGTLDLTLSRPPIFFKETDPQPRKHTQWQAALDFTDGQASTNRSIFENPNELKCCNGSGDLEGEHEAHLSKYIYHVSPCGVSLMTNDGINDVIVNQQQSSSQPYNLEVNDVDFKAGVSEEPKDQSNSLGQLRSLSMNVLLSHLGDYIMEQKSTGNNCSLHISDTSSKELLEDINQHLLSDSQGLPTSDEKRLMAKVDSLLSLLQKDTVISSNFESSDSGKIGLVEVNSFNEESSLALI</sequence>
<dbReference type="EnsemblPlants" id="LPERR02G29330.1">
    <property type="protein sequence ID" value="LPERR02G29330.1"/>
    <property type="gene ID" value="LPERR02G29330"/>
</dbReference>
<evidence type="ECO:0000313" key="4">
    <source>
        <dbReference type="Proteomes" id="UP000032180"/>
    </source>
</evidence>
<dbReference type="HOGENOM" id="CLU_028079_1_0_1"/>
<reference evidence="4" key="2">
    <citation type="submission" date="2013-12" db="EMBL/GenBank/DDBJ databases">
        <authorList>
            <person name="Yu Y."/>
            <person name="Lee S."/>
            <person name="de Baynast K."/>
            <person name="Wissotski M."/>
            <person name="Liu L."/>
            <person name="Talag J."/>
            <person name="Goicoechea J."/>
            <person name="Angelova A."/>
            <person name="Jetty R."/>
            <person name="Kudrna D."/>
            <person name="Golser W."/>
            <person name="Rivera L."/>
            <person name="Zhang J."/>
            <person name="Wing R."/>
        </authorList>
    </citation>
    <scope>NUCLEOTIDE SEQUENCE</scope>
</reference>
<evidence type="ECO:0000256" key="1">
    <source>
        <dbReference type="SAM" id="MobiDB-lite"/>
    </source>
</evidence>
<dbReference type="AlphaFoldDB" id="A0A0D9VM31"/>
<evidence type="ECO:0000259" key="2">
    <source>
        <dbReference type="Pfam" id="PF24818"/>
    </source>
</evidence>
<reference evidence="3 4" key="1">
    <citation type="submission" date="2012-08" db="EMBL/GenBank/DDBJ databases">
        <title>Oryza genome evolution.</title>
        <authorList>
            <person name="Wing R.A."/>
        </authorList>
    </citation>
    <scope>NUCLEOTIDE SEQUENCE</scope>
</reference>
<name>A0A0D9VM31_9ORYZ</name>
<dbReference type="InterPro" id="IPR057939">
    <property type="entry name" value="TRF2_HOY1_PH"/>
</dbReference>
<dbReference type="PANTHER" id="PTHR33494:SF1">
    <property type="entry name" value="C2H2-TYPE DOMAIN-CONTAINING PROTEIN-RELATED"/>
    <property type="match status" value="1"/>
</dbReference>
<dbReference type="Gramene" id="LPERR02G29330.1">
    <property type="protein sequence ID" value="LPERR02G29330.1"/>
    <property type="gene ID" value="LPERR02G29330"/>
</dbReference>
<dbReference type="PANTHER" id="PTHR33494">
    <property type="entry name" value="OS02G0793800 PROTEIN"/>
    <property type="match status" value="1"/>
</dbReference>
<accession>A0A0D9VM31</accession>
<dbReference type="eggNOG" id="ENOG502QQND">
    <property type="taxonomic scope" value="Eukaryota"/>
</dbReference>
<organism evidence="3 4">
    <name type="scientific">Leersia perrieri</name>
    <dbReference type="NCBI Taxonomy" id="77586"/>
    <lineage>
        <taxon>Eukaryota</taxon>
        <taxon>Viridiplantae</taxon>
        <taxon>Streptophyta</taxon>
        <taxon>Embryophyta</taxon>
        <taxon>Tracheophyta</taxon>
        <taxon>Spermatophyta</taxon>
        <taxon>Magnoliopsida</taxon>
        <taxon>Liliopsida</taxon>
        <taxon>Poales</taxon>
        <taxon>Poaceae</taxon>
        <taxon>BOP clade</taxon>
        <taxon>Oryzoideae</taxon>
        <taxon>Oryzeae</taxon>
        <taxon>Oryzinae</taxon>
        <taxon>Leersia</taxon>
    </lineage>
</organism>
<feature type="domain" description="TRF2/HOY1 PH-like" evidence="2">
    <location>
        <begin position="108"/>
        <end position="215"/>
    </location>
</feature>
<evidence type="ECO:0000313" key="3">
    <source>
        <dbReference type="EnsemblPlants" id="LPERR02G29330.1"/>
    </source>
</evidence>
<proteinExistence type="predicted"/>
<dbReference type="Pfam" id="PF24818">
    <property type="entry name" value="PH_TRF2_HOY1"/>
    <property type="match status" value="1"/>
</dbReference>